<name>A0A2X1AJ51_BREDI</name>
<gene>
    <name evidence="1" type="ORF">NCTC11165_01477</name>
</gene>
<accession>A0A2X1AJ51</accession>
<dbReference type="EMBL" id="UAQM01000011">
    <property type="protein sequence ID" value="SPU44079.1"/>
    <property type="molecule type" value="Genomic_DNA"/>
</dbReference>
<sequence>MASAVKRLRLSDVSPREEHAMVQAIYRGVNKTRIWEALSARSEGRLIAEPARLPTSLMRGDDELAIEDILIDHAPEDDAIFITYAYFRLLGRDPELRERLTLQEALTKGDLDRRGAVAAVVAASRAEGRSPYVASSAGGEDLAIVSGERSERLLLFKRLSPKDCLVADGALRDASLVDGGLKLHGGLALAGPKRSLKAGLWRLLVDWSQEDDAAIAVEVTSNGGAERLLGLTISGSAVFNAEFRVMPEHLISEVLVYAVRKGAGDWIVRPREVSLQWVSE</sequence>
<dbReference type="Proteomes" id="UP000250358">
    <property type="component" value="Unassembled WGS sequence"/>
</dbReference>
<evidence type="ECO:0000313" key="1">
    <source>
        <dbReference type="EMBL" id="SPU44079.1"/>
    </source>
</evidence>
<evidence type="ECO:0000313" key="2">
    <source>
        <dbReference type="Proteomes" id="UP000250358"/>
    </source>
</evidence>
<protein>
    <submittedName>
        <fullName evidence="1">Uncharacterized protein</fullName>
    </submittedName>
</protein>
<proteinExistence type="predicted"/>
<reference evidence="1 2" key="1">
    <citation type="submission" date="2018-06" db="EMBL/GenBank/DDBJ databases">
        <authorList>
            <consortium name="Pathogen Informatics"/>
            <person name="Doyle S."/>
        </authorList>
    </citation>
    <scope>NUCLEOTIDE SEQUENCE [LARGE SCALE GENOMIC DNA]</scope>
    <source>
        <strain evidence="1 2">NCTC11165</strain>
    </source>
</reference>
<dbReference type="AlphaFoldDB" id="A0A2X1AJ51"/>
<organism evidence="1 2">
    <name type="scientific">Brevundimonas diminuta</name>
    <name type="common">Pseudomonas diminuta</name>
    <dbReference type="NCBI Taxonomy" id="293"/>
    <lineage>
        <taxon>Bacteria</taxon>
        <taxon>Pseudomonadati</taxon>
        <taxon>Pseudomonadota</taxon>
        <taxon>Alphaproteobacteria</taxon>
        <taxon>Caulobacterales</taxon>
        <taxon>Caulobacteraceae</taxon>
        <taxon>Brevundimonas</taxon>
    </lineage>
</organism>